<sequence>MPALGFVPRTPSPFQEPTGSENPWPTWVYRGSHALRDRDVSVERPQSAEHADLQYELRYKKRKSL</sequence>
<dbReference type="EMBL" id="KI695662">
    <property type="protein sequence ID" value="ETM35046.1"/>
    <property type="molecule type" value="Genomic_DNA"/>
</dbReference>
<dbReference type="AlphaFoldDB" id="W2MFB1"/>
<proteinExistence type="predicted"/>
<gene>
    <name evidence="3" type="ORF">L914_17994</name>
    <name evidence="2" type="ORF">L915_18187</name>
</gene>
<accession>W2MFB1</accession>
<evidence type="ECO:0000313" key="3">
    <source>
        <dbReference type="EMBL" id="ETM35046.1"/>
    </source>
</evidence>
<feature type="region of interest" description="Disordered" evidence="1">
    <location>
        <begin position="1"/>
        <end position="25"/>
    </location>
</feature>
<protein>
    <submittedName>
        <fullName evidence="3">Uncharacterized protein</fullName>
    </submittedName>
</protein>
<name>W2MFB1_PHYNI</name>
<dbReference type="Proteomes" id="UP000053236">
    <property type="component" value="Unassembled WGS sequence"/>
</dbReference>
<dbReference type="EMBL" id="KI688926">
    <property type="protein sequence ID" value="ETK75165.1"/>
    <property type="molecule type" value="Genomic_DNA"/>
</dbReference>
<feature type="compositionally biased region" description="Polar residues" evidence="1">
    <location>
        <begin position="12"/>
        <end position="23"/>
    </location>
</feature>
<dbReference type="Proteomes" id="UP000054532">
    <property type="component" value="Unassembled WGS sequence"/>
</dbReference>
<reference evidence="3" key="2">
    <citation type="submission" date="2013-11" db="EMBL/GenBank/DDBJ databases">
        <title>The Genome Sequence of Phytophthora parasitica IAC_01/95.</title>
        <authorList>
            <consortium name="The Broad Institute Genomics Platform"/>
            <person name="Russ C."/>
            <person name="Tyler B."/>
            <person name="Panabieres F."/>
            <person name="Shan W."/>
            <person name="Tripathy S."/>
            <person name="Grunwald N."/>
            <person name="Machado M."/>
            <person name="Johnson C.S."/>
            <person name="Arredondo F."/>
            <person name="Hong C."/>
            <person name="Coffey M."/>
            <person name="Young S.K."/>
            <person name="Zeng Q."/>
            <person name="Gargeya S."/>
            <person name="Fitzgerald M."/>
            <person name="Abouelleil A."/>
            <person name="Alvarado L."/>
            <person name="Chapman S.B."/>
            <person name="Gainer-Dewar J."/>
            <person name="Goldberg J."/>
            <person name="Griggs A."/>
            <person name="Gujja S."/>
            <person name="Hansen M."/>
            <person name="Howarth C."/>
            <person name="Imamovic A."/>
            <person name="Ireland A."/>
            <person name="Larimer J."/>
            <person name="McCowan C."/>
            <person name="Murphy C."/>
            <person name="Pearson M."/>
            <person name="Poon T.W."/>
            <person name="Priest M."/>
            <person name="Roberts A."/>
            <person name="Saif S."/>
            <person name="Shea T."/>
            <person name="Sykes S."/>
            <person name="Wortman J."/>
            <person name="Nusbaum C."/>
            <person name="Birren B."/>
        </authorList>
    </citation>
    <scope>NUCLEOTIDE SEQUENCE [LARGE SCALE GENOMIC DNA]</scope>
    <source>
        <strain evidence="3">IAC_01/95</strain>
    </source>
</reference>
<reference evidence="2" key="1">
    <citation type="submission" date="2013-11" db="EMBL/GenBank/DDBJ databases">
        <title>The Genome Sequence of Phytophthora parasitica CJ02B3.</title>
        <authorList>
            <consortium name="The Broad Institute Genomics Platform"/>
            <person name="Russ C."/>
            <person name="Tyler B."/>
            <person name="Panabieres F."/>
            <person name="Shan W."/>
            <person name="Tripathy S."/>
            <person name="Grunwald N."/>
            <person name="Machado M."/>
            <person name="Johnson C.S."/>
            <person name="Arredondo F."/>
            <person name="Hong C."/>
            <person name="Coffey M."/>
            <person name="Young S.K."/>
            <person name="Zeng Q."/>
            <person name="Gargeya S."/>
            <person name="Fitzgerald M."/>
            <person name="Abouelleil A."/>
            <person name="Alvarado L."/>
            <person name="Chapman S.B."/>
            <person name="Gainer-Dewar J."/>
            <person name="Goldberg J."/>
            <person name="Griggs A."/>
            <person name="Gujja S."/>
            <person name="Hansen M."/>
            <person name="Howarth C."/>
            <person name="Imamovic A."/>
            <person name="Ireland A."/>
            <person name="Larimer J."/>
            <person name="McCowan C."/>
            <person name="Murphy C."/>
            <person name="Pearson M."/>
            <person name="Poon T.W."/>
            <person name="Priest M."/>
            <person name="Roberts A."/>
            <person name="Saif S."/>
            <person name="Shea T."/>
            <person name="Sykes S."/>
            <person name="Wortman J."/>
            <person name="Nusbaum C."/>
            <person name="Birren B."/>
        </authorList>
    </citation>
    <scope>NUCLEOTIDE SEQUENCE [LARGE SCALE GENOMIC DNA]</scope>
    <source>
        <strain evidence="2">CJ02B3</strain>
    </source>
</reference>
<organism evidence="3">
    <name type="scientific">Phytophthora nicotianae</name>
    <name type="common">Potato buckeye rot agent</name>
    <name type="synonym">Phytophthora parasitica</name>
    <dbReference type="NCBI Taxonomy" id="4792"/>
    <lineage>
        <taxon>Eukaryota</taxon>
        <taxon>Sar</taxon>
        <taxon>Stramenopiles</taxon>
        <taxon>Oomycota</taxon>
        <taxon>Peronosporomycetes</taxon>
        <taxon>Peronosporales</taxon>
        <taxon>Peronosporaceae</taxon>
        <taxon>Phytophthora</taxon>
    </lineage>
</organism>
<evidence type="ECO:0000256" key="1">
    <source>
        <dbReference type="SAM" id="MobiDB-lite"/>
    </source>
</evidence>
<evidence type="ECO:0000313" key="2">
    <source>
        <dbReference type="EMBL" id="ETK75165.1"/>
    </source>
</evidence>